<dbReference type="PANTHER" id="PTHR43591:SF10">
    <property type="entry name" value="ABC TRANSMEMBRANE TYPE-1 DOMAIN-CONTAINING PROTEIN-RELATED"/>
    <property type="match status" value="1"/>
</dbReference>
<dbReference type="AlphaFoldDB" id="A0AAJ0FM81"/>
<proteinExistence type="inferred from homology"/>
<dbReference type="GO" id="GO:0008168">
    <property type="term" value="F:methyltransferase activity"/>
    <property type="evidence" value="ECO:0007669"/>
    <property type="project" value="UniProtKB-KW"/>
</dbReference>
<keyword evidence="3" id="KW-0808">Transferase</keyword>
<dbReference type="Gene3D" id="3.40.50.150">
    <property type="entry name" value="Vaccinia Virus protein VP39"/>
    <property type="match status" value="1"/>
</dbReference>
<protein>
    <submittedName>
        <fullName evidence="3">Methyltransferase</fullName>
    </submittedName>
</protein>
<accession>A0AAJ0FM81</accession>
<evidence type="ECO:0000256" key="2">
    <source>
        <dbReference type="SAM" id="MobiDB-lite"/>
    </source>
</evidence>
<organism evidence="3 4">
    <name type="scientific">Phialemonium atrogriseum</name>
    <dbReference type="NCBI Taxonomy" id="1093897"/>
    <lineage>
        <taxon>Eukaryota</taxon>
        <taxon>Fungi</taxon>
        <taxon>Dikarya</taxon>
        <taxon>Ascomycota</taxon>
        <taxon>Pezizomycotina</taxon>
        <taxon>Sordariomycetes</taxon>
        <taxon>Sordariomycetidae</taxon>
        <taxon>Cephalothecales</taxon>
        <taxon>Cephalothecaceae</taxon>
        <taxon>Phialemonium</taxon>
    </lineage>
</organism>
<sequence length="402" mass="44537">MQRLHIARGLVFELNPIMSGTEPKAEQPSTAKQDSPAELGSPAAKQDSPAEPGGLAKADSPTPGREAAAAPSAPLPPEHWAQIQQDDEEHERDSALGDDAASSTASLTSSILHYRTIKGRTFHSERGNAQYWGTNDDSHSESLDILHHLFTLCLEGELHLAPIKEPRKILDIGTGTGIWAIDMADKFPDCEVIGTDISPIQPTWVPPNLKFEIEDCTQDWTFPAGEFDLVHIRYLLGCIVDWTAFFKQAYRCCKPGGYLESYEASPMVLSDDGTLPETSATAQWSQLFIEGGKAIGRSFTIVDEGIQKKAMEEAGFVDVQEKNIKVPSGGWSADPKLKEIGLFAQMAVHQDIEGFILFLTVALKWSEEQVQVYMAHLRREFRAGKFHAYYWQKVVWGRKPEA</sequence>
<comment type="similarity">
    <text evidence="1">Belongs to the methyltransferase superfamily. LaeA methyltransferase family.</text>
</comment>
<dbReference type="Proteomes" id="UP001244011">
    <property type="component" value="Unassembled WGS sequence"/>
</dbReference>
<dbReference type="Pfam" id="PF13489">
    <property type="entry name" value="Methyltransf_23"/>
    <property type="match status" value="1"/>
</dbReference>
<evidence type="ECO:0000256" key="1">
    <source>
        <dbReference type="ARBA" id="ARBA00038158"/>
    </source>
</evidence>
<dbReference type="PANTHER" id="PTHR43591">
    <property type="entry name" value="METHYLTRANSFERASE"/>
    <property type="match status" value="1"/>
</dbReference>
<gene>
    <name evidence="3" type="ORF">QBC33DRAFT_536178</name>
</gene>
<dbReference type="SUPFAM" id="SSF53335">
    <property type="entry name" value="S-adenosyl-L-methionine-dependent methyltransferases"/>
    <property type="match status" value="1"/>
</dbReference>
<name>A0AAJ0FM81_9PEZI</name>
<dbReference type="RefSeq" id="XP_060284286.1">
    <property type="nucleotide sequence ID" value="XM_060427682.1"/>
</dbReference>
<keyword evidence="3" id="KW-0489">Methyltransferase</keyword>
<comment type="caution">
    <text evidence="3">The sequence shown here is derived from an EMBL/GenBank/DDBJ whole genome shotgun (WGS) entry which is preliminary data.</text>
</comment>
<dbReference type="GO" id="GO:0032259">
    <property type="term" value="P:methylation"/>
    <property type="evidence" value="ECO:0007669"/>
    <property type="project" value="UniProtKB-KW"/>
</dbReference>
<keyword evidence="4" id="KW-1185">Reference proteome</keyword>
<dbReference type="InterPro" id="IPR029063">
    <property type="entry name" value="SAM-dependent_MTases_sf"/>
</dbReference>
<feature type="region of interest" description="Disordered" evidence="2">
    <location>
        <begin position="18"/>
        <end position="77"/>
    </location>
</feature>
<evidence type="ECO:0000313" key="3">
    <source>
        <dbReference type="EMBL" id="KAK1768073.1"/>
    </source>
</evidence>
<dbReference type="GeneID" id="85310869"/>
<reference evidence="3" key="1">
    <citation type="submission" date="2023-06" db="EMBL/GenBank/DDBJ databases">
        <title>Genome-scale phylogeny and comparative genomics of the fungal order Sordariales.</title>
        <authorList>
            <consortium name="Lawrence Berkeley National Laboratory"/>
            <person name="Hensen N."/>
            <person name="Bonometti L."/>
            <person name="Westerberg I."/>
            <person name="Brannstrom I.O."/>
            <person name="Guillou S."/>
            <person name="Cros-Aarteil S."/>
            <person name="Calhoun S."/>
            <person name="Haridas S."/>
            <person name="Kuo A."/>
            <person name="Mondo S."/>
            <person name="Pangilinan J."/>
            <person name="Riley R."/>
            <person name="Labutti K."/>
            <person name="Andreopoulos B."/>
            <person name="Lipzen A."/>
            <person name="Chen C."/>
            <person name="Yanf M."/>
            <person name="Daum C."/>
            <person name="Ng V."/>
            <person name="Clum A."/>
            <person name="Steindorff A."/>
            <person name="Ohm R."/>
            <person name="Martin F."/>
            <person name="Silar P."/>
            <person name="Natvig D."/>
            <person name="Lalanne C."/>
            <person name="Gautier V."/>
            <person name="Ament-Velasquez S.L."/>
            <person name="Kruys A."/>
            <person name="Hutchinson M.I."/>
            <person name="Powell A.J."/>
            <person name="Barry K."/>
            <person name="Miller A.N."/>
            <person name="Grigoriev I.V."/>
            <person name="Debuchy R."/>
            <person name="Gladieux P."/>
            <person name="Thoren M.H."/>
            <person name="Johannesson H."/>
        </authorList>
    </citation>
    <scope>NUCLEOTIDE SEQUENCE</scope>
    <source>
        <strain evidence="3">8032-3</strain>
    </source>
</reference>
<evidence type="ECO:0000313" key="4">
    <source>
        <dbReference type="Proteomes" id="UP001244011"/>
    </source>
</evidence>
<dbReference type="EMBL" id="MU839006">
    <property type="protein sequence ID" value="KAK1768073.1"/>
    <property type="molecule type" value="Genomic_DNA"/>
</dbReference>
<dbReference type="CDD" id="cd02440">
    <property type="entry name" value="AdoMet_MTases"/>
    <property type="match status" value="1"/>
</dbReference>